<comment type="caution">
    <text evidence="1">The sequence shown here is derived from an EMBL/GenBank/DDBJ whole genome shotgun (WGS) entry which is preliminary data.</text>
</comment>
<dbReference type="Proteomes" id="UP000729402">
    <property type="component" value="Unassembled WGS sequence"/>
</dbReference>
<dbReference type="AlphaFoldDB" id="A0A8J5RRM1"/>
<sequence>MSEGDSDLNVSTSAIYRVVDLLTIEMSLDDDEEDCEDLDVNIIGNNNVNFLNNGDNMNMLNVGGGVHVSMLS</sequence>
<dbReference type="EMBL" id="JAAALK010000288">
    <property type="protein sequence ID" value="KAG8051899.1"/>
    <property type="molecule type" value="Genomic_DNA"/>
</dbReference>
<reference evidence="1" key="2">
    <citation type="submission" date="2021-02" db="EMBL/GenBank/DDBJ databases">
        <authorList>
            <person name="Kimball J.A."/>
            <person name="Haas M.W."/>
            <person name="Macchietto M."/>
            <person name="Kono T."/>
            <person name="Duquette J."/>
            <person name="Shao M."/>
        </authorList>
    </citation>
    <scope>NUCLEOTIDE SEQUENCE</scope>
    <source>
        <tissue evidence="1">Fresh leaf tissue</tissue>
    </source>
</reference>
<organism evidence="1 2">
    <name type="scientific">Zizania palustris</name>
    <name type="common">Northern wild rice</name>
    <dbReference type="NCBI Taxonomy" id="103762"/>
    <lineage>
        <taxon>Eukaryota</taxon>
        <taxon>Viridiplantae</taxon>
        <taxon>Streptophyta</taxon>
        <taxon>Embryophyta</taxon>
        <taxon>Tracheophyta</taxon>
        <taxon>Spermatophyta</taxon>
        <taxon>Magnoliopsida</taxon>
        <taxon>Liliopsida</taxon>
        <taxon>Poales</taxon>
        <taxon>Poaceae</taxon>
        <taxon>BOP clade</taxon>
        <taxon>Oryzoideae</taxon>
        <taxon>Oryzeae</taxon>
        <taxon>Zizaniinae</taxon>
        <taxon>Zizania</taxon>
    </lineage>
</organism>
<accession>A0A8J5RRM1</accession>
<evidence type="ECO:0000313" key="2">
    <source>
        <dbReference type="Proteomes" id="UP000729402"/>
    </source>
</evidence>
<proteinExistence type="predicted"/>
<protein>
    <submittedName>
        <fullName evidence="1">Uncharacterized protein</fullName>
    </submittedName>
</protein>
<evidence type="ECO:0000313" key="1">
    <source>
        <dbReference type="EMBL" id="KAG8051899.1"/>
    </source>
</evidence>
<name>A0A8J5RRM1_ZIZPA</name>
<gene>
    <name evidence="1" type="ORF">GUJ93_ZPchr0001g30067</name>
</gene>
<reference evidence="1" key="1">
    <citation type="journal article" date="2021" name="bioRxiv">
        <title>Whole Genome Assembly and Annotation of Northern Wild Rice, Zizania palustris L., Supports a Whole Genome Duplication in the Zizania Genus.</title>
        <authorList>
            <person name="Haas M."/>
            <person name="Kono T."/>
            <person name="Macchietto M."/>
            <person name="Millas R."/>
            <person name="McGilp L."/>
            <person name="Shao M."/>
            <person name="Duquette J."/>
            <person name="Hirsch C.N."/>
            <person name="Kimball J."/>
        </authorList>
    </citation>
    <scope>NUCLEOTIDE SEQUENCE</scope>
    <source>
        <tissue evidence="1">Fresh leaf tissue</tissue>
    </source>
</reference>
<keyword evidence="2" id="KW-1185">Reference proteome</keyword>